<sequence>MAAVAVASIMPSPHHLPVAAPSSPLSAAQFPDHANWADSSAPVSEQEDMKAEETENAGCGEGEVDEGADSKNSASGHNAPQTDSDSDIASSRPSSPLPPAEATEGESKDSEVGAVKEEPKAEETLAPEASSSPVASERNSWLAETQLPKLSDEELNNAKLLVLDLLGWGVSPEYILQRGVSHQLLYTVFTDLRLRLPDNIVADCVALAERLSIK</sequence>
<feature type="compositionally biased region" description="Low complexity" evidence="1">
    <location>
        <begin position="16"/>
        <end position="28"/>
    </location>
</feature>
<gene>
    <name evidence="2" type="ORF">SCHPADRAFT_998889</name>
</gene>
<evidence type="ECO:0000313" key="2">
    <source>
        <dbReference type="EMBL" id="KLO11485.1"/>
    </source>
</evidence>
<organism evidence="2 3">
    <name type="scientific">Schizopora paradoxa</name>
    <dbReference type="NCBI Taxonomy" id="27342"/>
    <lineage>
        <taxon>Eukaryota</taxon>
        <taxon>Fungi</taxon>
        <taxon>Dikarya</taxon>
        <taxon>Basidiomycota</taxon>
        <taxon>Agaricomycotina</taxon>
        <taxon>Agaricomycetes</taxon>
        <taxon>Hymenochaetales</taxon>
        <taxon>Schizoporaceae</taxon>
        <taxon>Schizopora</taxon>
    </lineage>
</organism>
<dbReference type="AlphaFoldDB" id="A0A0H2RHT6"/>
<accession>A0A0H2RHT6</accession>
<feature type="region of interest" description="Disordered" evidence="1">
    <location>
        <begin position="1"/>
        <end position="140"/>
    </location>
</feature>
<name>A0A0H2RHT6_9AGAM</name>
<dbReference type="EMBL" id="KQ085999">
    <property type="protein sequence ID" value="KLO11485.1"/>
    <property type="molecule type" value="Genomic_DNA"/>
</dbReference>
<reference evidence="2 3" key="1">
    <citation type="submission" date="2015-04" db="EMBL/GenBank/DDBJ databases">
        <title>Complete genome sequence of Schizopora paradoxa KUC8140, a cosmopolitan wood degrader in East Asia.</title>
        <authorList>
            <consortium name="DOE Joint Genome Institute"/>
            <person name="Min B."/>
            <person name="Park H."/>
            <person name="Jang Y."/>
            <person name="Kim J.-J."/>
            <person name="Kim K.H."/>
            <person name="Pangilinan J."/>
            <person name="Lipzen A."/>
            <person name="Riley R."/>
            <person name="Grigoriev I.V."/>
            <person name="Spatafora J.W."/>
            <person name="Choi I.-G."/>
        </authorList>
    </citation>
    <scope>NUCLEOTIDE SEQUENCE [LARGE SCALE GENOMIC DNA]</scope>
    <source>
        <strain evidence="2 3">KUC8140</strain>
    </source>
</reference>
<feature type="compositionally biased region" description="Low complexity" evidence="1">
    <location>
        <begin position="126"/>
        <end position="137"/>
    </location>
</feature>
<evidence type="ECO:0000256" key="1">
    <source>
        <dbReference type="SAM" id="MobiDB-lite"/>
    </source>
</evidence>
<evidence type="ECO:0000313" key="3">
    <source>
        <dbReference type="Proteomes" id="UP000053477"/>
    </source>
</evidence>
<keyword evidence="3" id="KW-1185">Reference proteome</keyword>
<dbReference type="OrthoDB" id="3270652at2759"/>
<protein>
    <submittedName>
        <fullName evidence="2">Uncharacterized protein</fullName>
    </submittedName>
</protein>
<dbReference type="InParanoid" id="A0A0H2RHT6"/>
<proteinExistence type="predicted"/>
<feature type="compositionally biased region" description="Polar residues" evidence="1">
    <location>
        <begin position="70"/>
        <end position="82"/>
    </location>
</feature>
<dbReference type="Proteomes" id="UP000053477">
    <property type="component" value="Unassembled WGS sequence"/>
</dbReference>
<feature type="compositionally biased region" description="Basic and acidic residues" evidence="1">
    <location>
        <begin position="105"/>
        <end position="123"/>
    </location>
</feature>